<dbReference type="GeneID" id="54581770"/>
<feature type="compositionally biased region" description="Polar residues" evidence="1">
    <location>
        <begin position="237"/>
        <end position="260"/>
    </location>
</feature>
<feature type="region of interest" description="Disordered" evidence="1">
    <location>
        <begin position="172"/>
        <end position="266"/>
    </location>
</feature>
<feature type="compositionally biased region" description="Polar residues" evidence="1">
    <location>
        <begin position="180"/>
        <end position="190"/>
    </location>
</feature>
<dbReference type="RefSeq" id="XP_033687217.1">
    <property type="nucleotide sequence ID" value="XM_033828440.1"/>
</dbReference>
<dbReference type="AlphaFoldDB" id="A0A6A6IRR5"/>
<dbReference type="OrthoDB" id="3880384at2759"/>
<feature type="compositionally biased region" description="Basic and acidic residues" evidence="1">
    <location>
        <begin position="191"/>
        <end position="206"/>
    </location>
</feature>
<accession>A0A6A6IRR5</accession>
<dbReference type="Proteomes" id="UP000800094">
    <property type="component" value="Unassembled WGS sequence"/>
</dbReference>
<sequence length="309" mass="34974">MTPNLFLATQKVFSPHKWFKNSRVERPTRRTEHWDHPVPGVYEYIPGRGWYLVATLKDAPTDLSEVPPEGAPISPFQIKNSKEMIKMTPPVPVKYSKVLKRYLLAPDYEMRKKHGKIQDDRGKQVEVGFFQLDDGVAWVQAWDEEGEFIPGPYKLWCIDARTHQFRHMLKGDDPEYVRSHPNSRANSRTNSFEREPDERRRSRSQESRSTQYRTGPGSTRDGPSVPSSRATSIKGLTPSNPSSKPTSQANSRRTSPTRGQRSPGLRMEEAKAALREVAQERAAAEKARAASAENVQRGRSDAHLAAPAT</sequence>
<keyword evidence="3" id="KW-1185">Reference proteome</keyword>
<evidence type="ECO:0000313" key="2">
    <source>
        <dbReference type="EMBL" id="KAF2252213.1"/>
    </source>
</evidence>
<reference evidence="2" key="1">
    <citation type="journal article" date="2020" name="Stud. Mycol.">
        <title>101 Dothideomycetes genomes: a test case for predicting lifestyles and emergence of pathogens.</title>
        <authorList>
            <person name="Haridas S."/>
            <person name="Albert R."/>
            <person name="Binder M."/>
            <person name="Bloem J."/>
            <person name="Labutti K."/>
            <person name="Salamov A."/>
            <person name="Andreopoulos B."/>
            <person name="Baker S."/>
            <person name="Barry K."/>
            <person name="Bills G."/>
            <person name="Bluhm B."/>
            <person name="Cannon C."/>
            <person name="Castanera R."/>
            <person name="Culley D."/>
            <person name="Daum C."/>
            <person name="Ezra D."/>
            <person name="Gonzalez J."/>
            <person name="Henrissat B."/>
            <person name="Kuo A."/>
            <person name="Liang C."/>
            <person name="Lipzen A."/>
            <person name="Lutzoni F."/>
            <person name="Magnuson J."/>
            <person name="Mondo S."/>
            <person name="Nolan M."/>
            <person name="Ohm R."/>
            <person name="Pangilinan J."/>
            <person name="Park H.-J."/>
            <person name="Ramirez L."/>
            <person name="Alfaro M."/>
            <person name="Sun H."/>
            <person name="Tritt A."/>
            <person name="Yoshinaga Y."/>
            <person name="Zwiers L.-H."/>
            <person name="Turgeon B."/>
            <person name="Goodwin S."/>
            <person name="Spatafora J."/>
            <person name="Crous P."/>
            <person name="Grigoriev I."/>
        </authorList>
    </citation>
    <scope>NUCLEOTIDE SEQUENCE</scope>
    <source>
        <strain evidence="2">CBS 122368</strain>
    </source>
</reference>
<feature type="region of interest" description="Disordered" evidence="1">
    <location>
        <begin position="278"/>
        <end position="309"/>
    </location>
</feature>
<feature type="compositionally biased region" description="Basic and acidic residues" evidence="1">
    <location>
        <begin position="278"/>
        <end position="288"/>
    </location>
</feature>
<organism evidence="2 3">
    <name type="scientific">Trematosphaeria pertusa</name>
    <dbReference type="NCBI Taxonomy" id="390896"/>
    <lineage>
        <taxon>Eukaryota</taxon>
        <taxon>Fungi</taxon>
        <taxon>Dikarya</taxon>
        <taxon>Ascomycota</taxon>
        <taxon>Pezizomycotina</taxon>
        <taxon>Dothideomycetes</taxon>
        <taxon>Pleosporomycetidae</taxon>
        <taxon>Pleosporales</taxon>
        <taxon>Massarineae</taxon>
        <taxon>Trematosphaeriaceae</taxon>
        <taxon>Trematosphaeria</taxon>
    </lineage>
</organism>
<evidence type="ECO:0000313" key="3">
    <source>
        <dbReference type="Proteomes" id="UP000800094"/>
    </source>
</evidence>
<gene>
    <name evidence="2" type="ORF">BU26DRAFT_516886</name>
</gene>
<protein>
    <submittedName>
        <fullName evidence="2">Uncharacterized protein</fullName>
    </submittedName>
</protein>
<evidence type="ECO:0000256" key="1">
    <source>
        <dbReference type="SAM" id="MobiDB-lite"/>
    </source>
</evidence>
<proteinExistence type="predicted"/>
<name>A0A6A6IRR5_9PLEO</name>
<dbReference type="EMBL" id="ML987192">
    <property type="protein sequence ID" value="KAF2252213.1"/>
    <property type="molecule type" value="Genomic_DNA"/>
</dbReference>